<evidence type="ECO:0000313" key="3">
    <source>
        <dbReference type="WBParaSite" id="PSAMB.scaffold14998size1715.g36328.t1"/>
    </source>
</evidence>
<feature type="compositionally biased region" description="Polar residues" evidence="1">
    <location>
        <begin position="191"/>
        <end position="209"/>
    </location>
</feature>
<dbReference type="Gene3D" id="3.30.760.10">
    <property type="entry name" value="RNA Cap, Translation Initiation Factor Eif4e"/>
    <property type="match status" value="1"/>
</dbReference>
<evidence type="ECO:0000313" key="2">
    <source>
        <dbReference type="Proteomes" id="UP000887566"/>
    </source>
</evidence>
<keyword evidence="2" id="KW-1185">Reference proteome</keyword>
<reference evidence="3" key="1">
    <citation type="submission" date="2022-11" db="UniProtKB">
        <authorList>
            <consortium name="WormBaseParasite"/>
        </authorList>
    </citation>
    <scope>IDENTIFICATION</scope>
</reference>
<feature type="region of interest" description="Disordered" evidence="1">
    <location>
        <begin position="151"/>
        <end position="236"/>
    </location>
</feature>
<feature type="compositionally biased region" description="Low complexity" evidence="1">
    <location>
        <begin position="176"/>
        <end position="186"/>
    </location>
</feature>
<name>A0A914V3F0_9BILA</name>
<proteinExistence type="predicted"/>
<dbReference type="Proteomes" id="UP000887566">
    <property type="component" value="Unplaced"/>
</dbReference>
<dbReference type="InterPro" id="IPR023398">
    <property type="entry name" value="TIF_eIF4e-like"/>
</dbReference>
<feature type="compositionally biased region" description="Polar residues" evidence="1">
    <location>
        <begin position="154"/>
        <end position="167"/>
    </location>
</feature>
<sequence length="236" mass="25941">EATPKIAANGRPPFNSARVDVWQTWKQLLKGFLLGPLAASRATALSFKRTEDGRSMAISNPRCMAIQKEMTKEDPLDDEVLSVDKAIRSSGYKGRMKYKPDAFSVCQITHSNQRVIRPTIYLSEVNQFTGERITTDYTRDYTPEVRMGNHSAYRRQQSEAVGSSPDASPSIRRHQSASSASQMSESLRVVTPQQMQSTDSFSSSNTTVCGPSGFGRGQAGSRRPTAAVWATSLKPG</sequence>
<protein>
    <submittedName>
        <fullName evidence="3">Uncharacterized protein</fullName>
    </submittedName>
</protein>
<evidence type="ECO:0000256" key="1">
    <source>
        <dbReference type="SAM" id="MobiDB-lite"/>
    </source>
</evidence>
<organism evidence="2 3">
    <name type="scientific">Plectus sambesii</name>
    <dbReference type="NCBI Taxonomy" id="2011161"/>
    <lineage>
        <taxon>Eukaryota</taxon>
        <taxon>Metazoa</taxon>
        <taxon>Ecdysozoa</taxon>
        <taxon>Nematoda</taxon>
        <taxon>Chromadorea</taxon>
        <taxon>Plectida</taxon>
        <taxon>Plectina</taxon>
        <taxon>Plectoidea</taxon>
        <taxon>Plectidae</taxon>
        <taxon>Plectus</taxon>
    </lineage>
</organism>
<accession>A0A914V3F0</accession>
<dbReference type="WBParaSite" id="PSAMB.scaffold14998size1715.g36328.t1">
    <property type="protein sequence ID" value="PSAMB.scaffold14998size1715.g36328.t1"/>
    <property type="gene ID" value="PSAMB.scaffold14998size1715.g36328"/>
</dbReference>
<dbReference type="AlphaFoldDB" id="A0A914V3F0"/>